<dbReference type="Proteomes" id="UP001595993">
    <property type="component" value="Unassembled WGS sequence"/>
</dbReference>
<keyword evidence="2" id="KW-0333">Golgi apparatus</keyword>
<evidence type="ECO:0000256" key="4">
    <source>
        <dbReference type="ARBA" id="ARBA00023136"/>
    </source>
</evidence>
<accession>A0ABV9G2W7</accession>
<sequence>MPNGSLSLPARLYLLAWDTERMTLTGAWQVAHLLRAGALAELAQRGLLADDDGVAVPVGDSRTGDPALDGLLELIEESRPRKWKSWVTFHPTYTLEAVRTQLAVAGYLRTRRRRVLGVFPSAEYELDRPDLVKSLRDEARSVLLGPQPAAEVSDQDAALVALAAAAELRTLATGKERGLYRNRIEALTDRGGASVPVLRKVIEEVRTAVIVAATSESAARTTGEN</sequence>
<evidence type="ECO:0000313" key="5">
    <source>
        <dbReference type="EMBL" id="MFC4607186.1"/>
    </source>
</evidence>
<dbReference type="Pfam" id="PF05719">
    <property type="entry name" value="GPP34"/>
    <property type="match status" value="1"/>
</dbReference>
<reference evidence="6" key="1">
    <citation type="journal article" date="2019" name="Int. J. Syst. Evol. Microbiol.">
        <title>The Global Catalogue of Microorganisms (GCM) 10K type strain sequencing project: providing services to taxonomists for standard genome sequencing and annotation.</title>
        <authorList>
            <consortium name="The Broad Institute Genomics Platform"/>
            <consortium name="The Broad Institute Genome Sequencing Center for Infectious Disease"/>
            <person name="Wu L."/>
            <person name="Ma J."/>
        </authorList>
    </citation>
    <scope>NUCLEOTIDE SEQUENCE [LARGE SCALE GENOMIC DNA]</scope>
    <source>
        <strain evidence="6">CGMCC 4.7139</strain>
    </source>
</reference>
<dbReference type="RefSeq" id="WP_381191977.1">
    <property type="nucleotide sequence ID" value="NZ_JBHSFE010000005.1"/>
</dbReference>
<dbReference type="Gene3D" id="1.10.3630.10">
    <property type="entry name" value="yeast vps74-n-term truncation variant domain like"/>
    <property type="match status" value="1"/>
</dbReference>
<comment type="subcellular location">
    <subcellularLocation>
        <location evidence="1">Golgi apparatus membrane</location>
        <topology evidence="1">Peripheral membrane protein</topology>
        <orientation evidence="1">Cytoplasmic side</orientation>
    </subcellularLocation>
</comment>
<evidence type="ECO:0000313" key="6">
    <source>
        <dbReference type="Proteomes" id="UP001595993"/>
    </source>
</evidence>
<dbReference type="InterPro" id="IPR038261">
    <property type="entry name" value="GPP34-like_sf"/>
</dbReference>
<name>A0ABV9G2W7_9ACTN</name>
<evidence type="ECO:0000256" key="1">
    <source>
        <dbReference type="ARBA" id="ARBA00004255"/>
    </source>
</evidence>
<keyword evidence="4" id="KW-0472">Membrane</keyword>
<evidence type="ECO:0000256" key="3">
    <source>
        <dbReference type="ARBA" id="ARBA00023121"/>
    </source>
</evidence>
<keyword evidence="3" id="KW-0446">Lipid-binding</keyword>
<protein>
    <submittedName>
        <fullName evidence="5">GPP34 family phosphoprotein</fullName>
    </submittedName>
</protein>
<comment type="caution">
    <text evidence="5">The sequence shown here is derived from an EMBL/GenBank/DDBJ whole genome shotgun (WGS) entry which is preliminary data.</text>
</comment>
<gene>
    <name evidence="5" type="ORF">ACFO9E_05035</name>
</gene>
<keyword evidence="6" id="KW-1185">Reference proteome</keyword>
<dbReference type="InterPro" id="IPR008628">
    <property type="entry name" value="GPP34-like"/>
</dbReference>
<organism evidence="5 6">
    <name type="scientific">Streptomyces maoxianensis</name>
    <dbReference type="NCBI Taxonomy" id="1459942"/>
    <lineage>
        <taxon>Bacteria</taxon>
        <taxon>Bacillati</taxon>
        <taxon>Actinomycetota</taxon>
        <taxon>Actinomycetes</taxon>
        <taxon>Kitasatosporales</taxon>
        <taxon>Streptomycetaceae</taxon>
        <taxon>Streptomyces</taxon>
    </lineage>
</organism>
<dbReference type="EMBL" id="JBHSFE010000005">
    <property type="protein sequence ID" value="MFC4607186.1"/>
    <property type="molecule type" value="Genomic_DNA"/>
</dbReference>
<evidence type="ECO:0000256" key="2">
    <source>
        <dbReference type="ARBA" id="ARBA00023034"/>
    </source>
</evidence>
<proteinExistence type="predicted"/>